<feature type="compositionally biased region" description="Acidic residues" evidence="10">
    <location>
        <begin position="71"/>
        <end position="88"/>
    </location>
</feature>
<feature type="compositionally biased region" description="Basic and acidic residues" evidence="10">
    <location>
        <begin position="280"/>
        <end position="289"/>
    </location>
</feature>
<dbReference type="SUPFAM" id="SSF56112">
    <property type="entry name" value="Protein kinase-like (PK-like)"/>
    <property type="match status" value="1"/>
</dbReference>
<dbReference type="CDD" id="cd14136">
    <property type="entry name" value="STKc_SRPK"/>
    <property type="match status" value="1"/>
</dbReference>
<evidence type="ECO:0000256" key="9">
    <source>
        <dbReference type="PROSITE-ProRule" id="PRU10141"/>
    </source>
</evidence>
<dbReference type="PROSITE" id="PS00108">
    <property type="entry name" value="PROTEIN_KINASE_ST"/>
    <property type="match status" value="1"/>
</dbReference>
<dbReference type="InterPro" id="IPR017441">
    <property type="entry name" value="Protein_kinase_ATP_BS"/>
</dbReference>
<dbReference type="GO" id="GO:0000245">
    <property type="term" value="P:spliceosomal complex assembly"/>
    <property type="evidence" value="ECO:0007669"/>
    <property type="project" value="TreeGrafter"/>
</dbReference>
<dbReference type="Gene3D" id="1.10.510.10">
    <property type="entry name" value="Transferase(Phosphotransferase) domain 1"/>
    <property type="match status" value="1"/>
</dbReference>
<dbReference type="InterPro" id="IPR011009">
    <property type="entry name" value="Kinase-like_dom_sf"/>
</dbReference>
<evidence type="ECO:0000256" key="1">
    <source>
        <dbReference type="ARBA" id="ARBA00012513"/>
    </source>
</evidence>
<dbReference type="PANTHER" id="PTHR47634:SF9">
    <property type="entry name" value="PROTEIN KINASE DOMAIN-CONTAINING PROTEIN-RELATED"/>
    <property type="match status" value="1"/>
</dbReference>
<dbReference type="PROSITE" id="PS50011">
    <property type="entry name" value="PROTEIN_KINASE_DOM"/>
    <property type="match status" value="1"/>
</dbReference>
<dbReference type="GO" id="GO:0005634">
    <property type="term" value="C:nucleus"/>
    <property type="evidence" value="ECO:0007669"/>
    <property type="project" value="TreeGrafter"/>
</dbReference>
<dbReference type="Pfam" id="PF00069">
    <property type="entry name" value="Pkinase"/>
    <property type="match status" value="2"/>
</dbReference>
<dbReference type="InterPro" id="IPR000719">
    <property type="entry name" value="Prot_kinase_dom"/>
</dbReference>
<evidence type="ECO:0000256" key="6">
    <source>
        <dbReference type="ARBA" id="ARBA00022840"/>
    </source>
</evidence>
<dbReference type="FunFam" id="3.30.200.20:FF:000770">
    <property type="entry name" value="SRSF protein kinase 2"/>
    <property type="match status" value="1"/>
</dbReference>
<dbReference type="Gene3D" id="3.30.200.20">
    <property type="entry name" value="Phosphorylase Kinase, domain 1"/>
    <property type="match status" value="1"/>
</dbReference>
<dbReference type="SMART" id="SM00220">
    <property type="entry name" value="S_TKc"/>
    <property type="match status" value="1"/>
</dbReference>
<dbReference type="InterPro" id="IPR008271">
    <property type="entry name" value="Ser/Thr_kinase_AS"/>
</dbReference>
<protein>
    <recommendedName>
        <fullName evidence="1">non-specific serine/threonine protein kinase</fullName>
        <ecNumber evidence="1">2.7.11.1</ecNumber>
    </recommendedName>
</protein>
<evidence type="ECO:0000256" key="2">
    <source>
        <dbReference type="ARBA" id="ARBA00022527"/>
    </source>
</evidence>
<feature type="compositionally biased region" description="Polar residues" evidence="10">
    <location>
        <begin position="291"/>
        <end position="302"/>
    </location>
</feature>
<reference evidence="12" key="2">
    <citation type="submission" date="2021-01" db="EMBL/GenBank/DDBJ databases">
        <authorList>
            <person name="Schikora-Tamarit M.A."/>
        </authorList>
    </citation>
    <scope>NUCLEOTIDE SEQUENCE</scope>
    <source>
        <strain evidence="12">CBS2887</strain>
    </source>
</reference>
<dbReference type="OrthoDB" id="2649at2759"/>
<proteinExistence type="predicted"/>
<accession>A0A9P8Q9W7</accession>
<feature type="compositionally biased region" description="Basic and acidic residues" evidence="10">
    <location>
        <begin position="89"/>
        <end position="101"/>
    </location>
</feature>
<organism evidence="12 13">
    <name type="scientific">Wickerhamomyces pijperi</name>
    <name type="common">Yeast</name>
    <name type="synonym">Pichia pijperi</name>
    <dbReference type="NCBI Taxonomy" id="599730"/>
    <lineage>
        <taxon>Eukaryota</taxon>
        <taxon>Fungi</taxon>
        <taxon>Dikarya</taxon>
        <taxon>Ascomycota</taxon>
        <taxon>Saccharomycotina</taxon>
        <taxon>Saccharomycetes</taxon>
        <taxon>Phaffomycetales</taxon>
        <taxon>Wickerhamomycetaceae</taxon>
        <taxon>Wickerhamomyces</taxon>
    </lineage>
</organism>
<feature type="compositionally biased region" description="Low complexity" evidence="10">
    <location>
        <begin position="341"/>
        <end position="351"/>
    </location>
</feature>
<feature type="domain" description="Protein kinase" evidence="11">
    <location>
        <begin position="119"/>
        <end position="576"/>
    </location>
</feature>
<feature type="region of interest" description="Disordered" evidence="10">
    <location>
        <begin position="280"/>
        <end position="353"/>
    </location>
</feature>
<keyword evidence="4 9" id="KW-0547">Nucleotide-binding</keyword>
<evidence type="ECO:0000313" key="13">
    <source>
        <dbReference type="Proteomes" id="UP000774326"/>
    </source>
</evidence>
<feature type="region of interest" description="Disordered" evidence="10">
    <location>
        <begin position="1"/>
        <end position="21"/>
    </location>
</feature>
<dbReference type="InterPro" id="IPR051334">
    <property type="entry name" value="SRPK"/>
</dbReference>
<sequence>MSDHLNRIFAPVKQSAPKTTSKLSMALKNGNVDNGSINAQEGKPHAIDTSLSYSPLRKHIAIASVSQEDLNLDDLESSSDEDDEEEEHMDPKNEESKEDYKPGGYHPAYKGEKYKDGRYVLVRKLGWGHFSTVWLAKDLEHHQHVAIKIVRSAKHYTETALDEIKLLKKISCNNLAHRGKKNVILLLDSFIHEGINGEHIVMVFEVLGENLLSLIKKYKHRGIPLIYVKQIAKQLLLALDFLHREVGIIHTDIKPENVLIELGDVEQIVRMVESMEKEKKEIRKLERKQSRSSSQLAASIPTSANSNGSSRNGRRSRRQTLIIGSQPLPSPINSPEFFNVSNNNSSSNNNSARVPSVPIISSNLASAKDSQEQLTNSLNSMSLSMEQSFVSASSTVLDDPMIPEDSETDSENIISVKFADLGNACWYDEHFTNDIQTRQYRSPEVILGGNWGCSADLWSLGCMLFELITGDYLFDPMKGHSYSKDDDHIAQIIELLGPFPTSLLNESRYTREYFNSRGDLRRISKLKPWGLKDVLIDKYKYSSTEAGEISDFLLPLLNINPALRSEAGGMVNHPWLSDALGLQNAVLERPVCGCGEDIPGWCSEVKGHPKH</sequence>
<name>A0A9P8Q9W7_WICPI</name>
<dbReference type="PROSITE" id="PS00107">
    <property type="entry name" value="PROTEIN_KINASE_ATP"/>
    <property type="match status" value="1"/>
</dbReference>
<keyword evidence="13" id="KW-1185">Reference proteome</keyword>
<evidence type="ECO:0000313" key="12">
    <source>
        <dbReference type="EMBL" id="KAH3685574.1"/>
    </source>
</evidence>
<dbReference type="GO" id="GO:0050684">
    <property type="term" value="P:regulation of mRNA processing"/>
    <property type="evidence" value="ECO:0007669"/>
    <property type="project" value="TreeGrafter"/>
</dbReference>
<keyword evidence="3" id="KW-0808">Transferase</keyword>
<comment type="caution">
    <text evidence="12">The sequence shown here is derived from an EMBL/GenBank/DDBJ whole genome shotgun (WGS) entry which is preliminary data.</text>
</comment>
<evidence type="ECO:0000256" key="10">
    <source>
        <dbReference type="SAM" id="MobiDB-lite"/>
    </source>
</evidence>
<keyword evidence="5" id="KW-0418">Kinase</keyword>
<evidence type="ECO:0000256" key="8">
    <source>
        <dbReference type="ARBA" id="ARBA00048679"/>
    </source>
</evidence>
<comment type="catalytic activity">
    <reaction evidence="7">
        <text>L-threonyl-[protein] + ATP = O-phospho-L-threonyl-[protein] + ADP + H(+)</text>
        <dbReference type="Rhea" id="RHEA:46608"/>
        <dbReference type="Rhea" id="RHEA-COMP:11060"/>
        <dbReference type="Rhea" id="RHEA-COMP:11605"/>
        <dbReference type="ChEBI" id="CHEBI:15378"/>
        <dbReference type="ChEBI" id="CHEBI:30013"/>
        <dbReference type="ChEBI" id="CHEBI:30616"/>
        <dbReference type="ChEBI" id="CHEBI:61977"/>
        <dbReference type="ChEBI" id="CHEBI:456216"/>
        <dbReference type="EC" id="2.7.11.1"/>
    </reaction>
</comment>
<feature type="region of interest" description="Disordered" evidence="10">
    <location>
        <begin position="71"/>
        <end position="108"/>
    </location>
</feature>
<dbReference type="EMBL" id="JAEUBG010001900">
    <property type="protein sequence ID" value="KAH3685574.1"/>
    <property type="molecule type" value="Genomic_DNA"/>
</dbReference>
<dbReference type="AlphaFoldDB" id="A0A9P8Q9W7"/>
<evidence type="ECO:0000256" key="4">
    <source>
        <dbReference type="ARBA" id="ARBA00022741"/>
    </source>
</evidence>
<evidence type="ECO:0000256" key="3">
    <source>
        <dbReference type="ARBA" id="ARBA00022679"/>
    </source>
</evidence>
<gene>
    <name evidence="12" type="ORF">WICPIJ_003451</name>
</gene>
<dbReference type="GO" id="GO:0005737">
    <property type="term" value="C:cytoplasm"/>
    <property type="evidence" value="ECO:0007669"/>
    <property type="project" value="TreeGrafter"/>
</dbReference>
<dbReference type="FunFam" id="1.10.510.10:FF:000409">
    <property type="entry name" value="CMGC/SRPK protein kinase"/>
    <property type="match status" value="1"/>
</dbReference>
<keyword evidence="6 9" id="KW-0067">ATP-binding</keyword>
<evidence type="ECO:0000256" key="7">
    <source>
        <dbReference type="ARBA" id="ARBA00047899"/>
    </source>
</evidence>
<dbReference type="Proteomes" id="UP000774326">
    <property type="component" value="Unassembled WGS sequence"/>
</dbReference>
<reference evidence="12" key="1">
    <citation type="journal article" date="2021" name="Open Biol.">
        <title>Shared evolutionary footprints suggest mitochondrial oxidative damage underlies multiple complex I losses in fungi.</title>
        <authorList>
            <person name="Schikora-Tamarit M.A."/>
            <person name="Marcet-Houben M."/>
            <person name="Nosek J."/>
            <person name="Gabaldon T."/>
        </authorList>
    </citation>
    <scope>NUCLEOTIDE SEQUENCE</scope>
    <source>
        <strain evidence="12">CBS2887</strain>
    </source>
</reference>
<dbReference type="GO" id="GO:0004674">
    <property type="term" value="F:protein serine/threonine kinase activity"/>
    <property type="evidence" value="ECO:0007669"/>
    <property type="project" value="UniProtKB-KW"/>
</dbReference>
<dbReference type="EC" id="2.7.11.1" evidence="1"/>
<comment type="catalytic activity">
    <reaction evidence="8">
        <text>L-seryl-[protein] + ATP = O-phospho-L-seryl-[protein] + ADP + H(+)</text>
        <dbReference type="Rhea" id="RHEA:17989"/>
        <dbReference type="Rhea" id="RHEA-COMP:9863"/>
        <dbReference type="Rhea" id="RHEA-COMP:11604"/>
        <dbReference type="ChEBI" id="CHEBI:15378"/>
        <dbReference type="ChEBI" id="CHEBI:29999"/>
        <dbReference type="ChEBI" id="CHEBI:30616"/>
        <dbReference type="ChEBI" id="CHEBI:83421"/>
        <dbReference type="ChEBI" id="CHEBI:456216"/>
        <dbReference type="EC" id="2.7.11.1"/>
    </reaction>
</comment>
<evidence type="ECO:0000256" key="5">
    <source>
        <dbReference type="ARBA" id="ARBA00022777"/>
    </source>
</evidence>
<feature type="binding site" evidence="9">
    <location>
        <position position="148"/>
    </location>
    <ligand>
        <name>ATP</name>
        <dbReference type="ChEBI" id="CHEBI:30616"/>
    </ligand>
</feature>
<dbReference type="PANTHER" id="PTHR47634">
    <property type="entry name" value="PROTEIN KINASE DOMAIN-CONTAINING PROTEIN-RELATED"/>
    <property type="match status" value="1"/>
</dbReference>
<dbReference type="GO" id="GO:0005524">
    <property type="term" value="F:ATP binding"/>
    <property type="evidence" value="ECO:0007669"/>
    <property type="project" value="UniProtKB-UniRule"/>
</dbReference>
<keyword evidence="2" id="KW-0723">Serine/threonine-protein kinase</keyword>
<evidence type="ECO:0000259" key="11">
    <source>
        <dbReference type="PROSITE" id="PS50011"/>
    </source>
</evidence>